<keyword evidence="1" id="KW-0812">Transmembrane</keyword>
<dbReference type="Proteomes" id="UP000242637">
    <property type="component" value="Chromosome 1"/>
</dbReference>
<evidence type="ECO:0000313" key="3">
    <source>
        <dbReference type="Proteomes" id="UP000242637"/>
    </source>
</evidence>
<evidence type="ECO:0000256" key="1">
    <source>
        <dbReference type="SAM" id="Phobius"/>
    </source>
</evidence>
<evidence type="ECO:0000313" key="2">
    <source>
        <dbReference type="EMBL" id="SNV18832.1"/>
    </source>
</evidence>
<name>A0A239V9Q9_9MICO</name>
<keyword evidence="3" id="KW-1185">Reference proteome</keyword>
<dbReference type="KEGG" id="dco:SAMEA4475696_0551"/>
<protein>
    <submittedName>
        <fullName evidence="2">Uncharacterized protein</fullName>
    </submittedName>
</protein>
<gene>
    <name evidence="2" type="ORF">SAMEA4475696_00551</name>
</gene>
<sequence>MRAGMVPFTGAAVTLLAGGTAAAEAVFIAAWTSCAASTGVRGRPLGVVACEVEMAGVVAVGGVVVAAPTLSTPVVTMPAAASPATTPLMCPRVSLMILVLGVAGVLVSLGL</sequence>
<keyword evidence="1" id="KW-1133">Transmembrane helix</keyword>
<proteinExistence type="predicted"/>
<dbReference type="AlphaFoldDB" id="A0A239V9Q9"/>
<reference evidence="2 3" key="1">
    <citation type="submission" date="2017-06" db="EMBL/GenBank/DDBJ databases">
        <authorList>
            <consortium name="Pathogen Informatics"/>
        </authorList>
    </citation>
    <scope>NUCLEOTIDE SEQUENCE [LARGE SCALE GENOMIC DNA]</scope>
    <source>
        <strain evidence="2 3">NCTC13039</strain>
    </source>
</reference>
<dbReference type="EMBL" id="LT906453">
    <property type="protein sequence ID" value="SNV18832.1"/>
    <property type="molecule type" value="Genomic_DNA"/>
</dbReference>
<accession>A0A239V9Q9</accession>
<keyword evidence="1" id="KW-0472">Membrane</keyword>
<organism evidence="2 3">
    <name type="scientific">Dermatophilus congolensis</name>
    <dbReference type="NCBI Taxonomy" id="1863"/>
    <lineage>
        <taxon>Bacteria</taxon>
        <taxon>Bacillati</taxon>
        <taxon>Actinomycetota</taxon>
        <taxon>Actinomycetes</taxon>
        <taxon>Micrococcales</taxon>
        <taxon>Dermatophilaceae</taxon>
        <taxon>Dermatophilus</taxon>
    </lineage>
</organism>
<feature type="transmembrane region" description="Helical" evidence="1">
    <location>
        <begin position="93"/>
        <end position="110"/>
    </location>
</feature>